<evidence type="ECO:0000313" key="3">
    <source>
        <dbReference type="RefSeq" id="XP_026746175.1"/>
    </source>
</evidence>
<dbReference type="InParanoid" id="A0A7E5WZ74"/>
<dbReference type="RefSeq" id="XP_026746175.1">
    <property type="nucleotide sequence ID" value="XM_026890374.1"/>
</dbReference>
<accession>A0A7E5WZ74</accession>
<dbReference type="GeneID" id="113507518"/>
<name>A0A7E5WZ74_TRINI</name>
<feature type="region of interest" description="Disordered" evidence="1">
    <location>
        <begin position="208"/>
        <end position="232"/>
    </location>
</feature>
<evidence type="ECO:0000256" key="1">
    <source>
        <dbReference type="SAM" id="MobiDB-lite"/>
    </source>
</evidence>
<protein>
    <submittedName>
        <fullName evidence="3">Uncharacterized protein LOC113507518</fullName>
    </submittedName>
</protein>
<organism evidence="2 3">
    <name type="scientific">Trichoplusia ni</name>
    <name type="common">Cabbage looper</name>
    <dbReference type="NCBI Taxonomy" id="7111"/>
    <lineage>
        <taxon>Eukaryota</taxon>
        <taxon>Metazoa</taxon>
        <taxon>Ecdysozoa</taxon>
        <taxon>Arthropoda</taxon>
        <taxon>Hexapoda</taxon>
        <taxon>Insecta</taxon>
        <taxon>Pterygota</taxon>
        <taxon>Neoptera</taxon>
        <taxon>Endopterygota</taxon>
        <taxon>Lepidoptera</taxon>
        <taxon>Glossata</taxon>
        <taxon>Ditrysia</taxon>
        <taxon>Noctuoidea</taxon>
        <taxon>Noctuidae</taxon>
        <taxon>Plusiinae</taxon>
        <taxon>Trichoplusia</taxon>
    </lineage>
</organism>
<dbReference type="Proteomes" id="UP000322000">
    <property type="component" value="Unplaced"/>
</dbReference>
<dbReference type="AlphaFoldDB" id="A0A7E5WZ74"/>
<sequence>MLEPLDQIDLELLRYPTLEQILPTLSKKTSKDLENIPDAVIRNVSIDIDKINIEKFKKKMDVIMDQLAVHEEPKNGTNQTRRQAVLPGTYGQGPYEDASKHMIKRKTIDCMLQTLYMGRHKVKELEDNKFFNSKDTGFRIAFTYRRLTRLFNKLMQIFTYGNYKRWTWDYVDPQMVLHAKAARVSVDFQYLWWVLIKVDNLFKAKVAEEKKKQKKKNKDKDGPDLADEMNYS</sequence>
<keyword evidence="2" id="KW-1185">Reference proteome</keyword>
<gene>
    <name evidence="3" type="primary">LOC113507518</name>
</gene>
<reference evidence="3" key="1">
    <citation type="submission" date="2025-08" db="UniProtKB">
        <authorList>
            <consortium name="RefSeq"/>
        </authorList>
    </citation>
    <scope>IDENTIFICATION</scope>
</reference>
<dbReference type="KEGG" id="tnl:113507518"/>
<evidence type="ECO:0000313" key="2">
    <source>
        <dbReference type="Proteomes" id="UP000322000"/>
    </source>
</evidence>
<dbReference type="OrthoDB" id="7482056at2759"/>
<proteinExistence type="predicted"/>